<evidence type="ECO:0000313" key="1">
    <source>
        <dbReference type="EMBL" id="RYC27304.1"/>
    </source>
</evidence>
<organism evidence="1 2">
    <name type="scientific">Ciceribacter ferrooxidans</name>
    <dbReference type="NCBI Taxonomy" id="2509717"/>
    <lineage>
        <taxon>Bacteria</taxon>
        <taxon>Pseudomonadati</taxon>
        <taxon>Pseudomonadota</taxon>
        <taxon>Alphaproteobacteria</taxon>
        <taxon>Hyphomicrobiales</taxon>
        <taxon>Rhizobiaceae</taxon>
        <taxon>Ciceribacter</taxon>
    </lineage>
</organism>
<dbReference type="InterPro" id="IPR036610">
    <property type="entry name" value="PEBP-like_sf"/>
</dbReference>
<dbReference type="EMBL" id="SDVB01000042">
    <property type="protein sequence ID" value="RYC27304.1"/>
    <property type="molecule type" value="Genomic_DNA"/>
</dbReference>
<dbReference type="SUPFAM" id="SSF49777">
    <property type="entry name" value="PEBP-like"/>
    <property type="match status" value="1"/>
</dbReference>
<sequence>MPLTLICPAFAEGEKIPDKYARRGENIMPPLKWSGVPEGTRSFVLIIEDPDAPSGTFHHLGMFNIPADWLSLQESADTAPGRHPRFVANDFGHARYDGPQPPAGHGVHRYFFRLAALDVPTLSPMGTAKAGELWREAKKHALAEASVMGTYETAG</sequence>
<dbReference type="OrthoDB" id="9797506at2"/>
<dbReference type="InterPro" id="IPR008914">
    <property type="entry name" value="PEBP"/>
</dbReference>
<dbReference type="CDD" id="cd00865">
    <property type="entry name" value="PEBP_bact_arch"/>
    <property type="match status" value="1"/>
</dbReference>
<dbReference type="PANTHER" id="PTHR30289:SF1">
    <property type="entry name" value="PEBP (PHOSPHATIDYLETHANOLAMINE-BINDING PROTEIN) FAMILY PROTEIN"/>
    <property type="match status" value="1"/>
</dbReference>
<gene>
    <name evidence="1" type="ORF">EUU22_00860</name>
</gene>
<dbReference type="RefSeq" id="WP_129330235.1">
    <property type="nucleotide sequence ID" value="NZ_SDVB01000042.1"/>
</dbReference>
<dbReference type="Proteomes" id="UP000291088">
    <property type="component" value="Unassembled WGS sequence"/>
</dbReference>
<dbReference type="NCBIfam" id="TIGR00481">
    <property type="entry name" value="YbhB/YbcL family Raf kinase inhibitor-like protein"/>
    <property type="match status" value="1"/>
</dbReference>
<comment type="caution">
    <text evidence="1">The sequence shown here is derived from an EMBL/GenBank/DDBJ whole genome shotgun (WGS) entry which is preliminary data.</text>
</comment>
<evidence type="ECO:0000313" key="2">
    <source>
        <dbReference type="Proteomes" id="UP000291088"/>
    </source>
</evidence>
<dbReference type="AlphaFoldDB" id="A0A4Q2TXR3"/>
<dbReference type="Gene3D" id="3.90.280.10">
    <property type="entry name" value="PEBP-like"/>
    <property type="match status" value="1"/>
</dbReference>
<keyword evidence="2" id="KW-1185">Reference proteome</keyword>
<dbReference type="InterPro" id="IPR005247">
    <property type="entry name" value="YbhB_YbcL/LppC-like"/>
</dbReference>
<name>A0A4Q2TXR3_9HYPH</name>
<dbReference type="Pfam" id="PF01161">
    <property type="entry name" value="PBP"/>
    <property type="match status" value="1"/>
</dbReference>
<proteinExistence type="predicted"/>
<reference evidence="1 2" key="1">
    <citation type="submission" date="2019-01" db="EMBL/GenBank/DDBJ databases">
        <authorList>
            <person name="Deng T."/>
        </authorList>
    </citation>
    <scope>NUCLEOTIDE SEQUENCE [LARGE SCALE GENOMIC DNA]</scope>
    <source>
        <strain evidence="1 2">F8825</strain>
    </source>
</reference>
<accession>A0A4Q2TXR3</accession>
<dbReference type="PANTHER" id="PTHR30289">
    <property type="entry name" value="UNCHARACTERIZED PROTEIN YBCL-RELATED"/>
    <property type="match status" value="1"/>
</dbReference>
<protein>
    <submittedName>
        <fullName evidence="1">YbhB/YbcL family Raf kinase inhibitor-like protein</fullName>
    </submittedName>
</protein>